<dbReference type="EMBL" id="FPAT01000001">
    <property type="protein sequence ID" value="SFT33671.1"/>
    <property type="molecule type" value="Genomic_DNA"/>
</dbReference>
<reference evidence="3" key="1">
    <citation type="submission" date="2016-10" db="EMBL/GenBank/DDBJ databases">
        <authorList>
            <person name="Varghese N."/>
            <person name="Submissions S."/>
        </authorList>
    </citation>
    <scope>NUCLEOTIDE SEQUENCE [LARGE SCALE GENOMIC DNA]</scope>
    <source>
        <strain evidence="3">DSM 45501</strain>
    </source>
</reference>
<evidence type="ECO:0000313" key="3">
    <source>
        <dbReference type="Proteomes" id="UP000199165"/>
    </source>
</evidence>
<dbReference type="Proteomes" id="UP000199165">
    <property type="component" value="Unassembled WGS sequence"/>
</dbReference>
<evidence type="ECO:0000259" key="1">
    <source>
        <dbReference type="SMART" id="SM00849"/>
    </source>
</evidence>
<protein>
    <submittedName>
        <fullName evidence="2">Metallo-beta-lactamase superfamily protein</fullName>
    </submittedName>
</protein>
<sequence length="440" mass="49731">MSSIHEFAERCWNGEASTLHHLGGEQRAAELHRMADGVWMWPGFGNVYVFPTERGIVLFDTGSRTTASELHAAVRRYWSLPLHTAIYSHGHVDHVFGTEPFEREAADNGDPAPTVLAHEAITARFDRYRRSAGYNTVVNRRQFRAPELNWPTDYRYPDATYRDSTELRVGELDMRLHHVLGETDDHTVAWLPEREVLCVGDLFIWASPNAGNPQKPQRHPLEWAQGLRWMAELEPRLLLPGHGVPIEGHQRVRQALTDTAELLESLHDQVLELMNTGACFDEVLHRVSPPEHLLRKPYLRPIYDEPEFVVHALWQRYGGWWDGDPARLKPAPRPELAAELAALVGGAERLATRARELGAAEQPRLAAHLAQLAGDAAPHDPEIHRQRMRVFRELEREAGSTMARGIYGWAVAESEAVVEGGDAMRALERAARQRPTGIEL</sequence>
<dbReference type="PANTHER" id="PTHR43223:SF2">
    <property type="entry name" value="METALLO-BETA-LACTAMASE DOMAIN-CONTAINING PROTEIN"/>
    <property type="match status" value="1"/>
</dbReference>
<dbReference type="Gene3D" id="1.25.40.880">
    <property type="entry name" value="Alkyl sulfatase, dimerisation domain"/>
    <property type="match status" value="1"/>
</dbReference>
<dbReference type="Pfam" id="PF00753">
    <property type="entry name" value="Lactamase_B"/>
    <property type="match status" value="1"/>
</dbReference>
<proteinExistence type="predicted"/>
<accession>A0A1I6X6Y7</accession>
<feature type="domain" description="Metallo-beta-lactamase" evidence="1">
    <location>
        <begin position="44"/>
        <end position="242"/>
    </location>
</feature>
<dbReference type="InterPro" id="IPR038536">
    <property type="entry name" value="Alkyl/aryl-sulf_dimr_sf"/>
</dbReference>
<dbReference type="InterPro" id="IPR029228">
    <property type="entry name" value="Alkyl_sulf_dimr"/>
</dbReference>
<organism evidence="2 3">
    <name type="scientific">Actinopolyspora righensis</name>
    <dbReference type="NCBI Taxonomy" id="995060"/>
    <lineage>
        <taxon>Bacteria</taxon>
        <taxon>Bacillati</taxon>
        <taxon>Actinomycetota</taxon>
        <taxon>Actinomycetes</taxon>
        <taxon>Actinopolysporales</taxon>
        <taxon>Actinopolysporaceae</taxon>
        <taxon>Actinopolyspora</taxon>
        <taxon>Actinopolyspora alba group</taxon>
    </lineage>
</organism>
<dbReference type="GO" id="GO:0046983">
    <property type="term" value="F:protein dimerization activity"/>
    <property type="evidence" value="ECO:0007669"/>
    <property type="project" value="InterPro"/>
</dbReference>
<name>A0A1I6X6Y7_9ACTN</name>
<keyword evidence="3" id="KW-1185">Reference proteome</keyword>
<dbReference type="SMART" id="SM00849">
    <property type="entry name" value="Lactamase_B"/>
    <property type="match status" value="1"/>
</dbReference>
<dbReference type="SUPFAM" id="SSF56281">
    <property type="entry name" value="Metallo-hydrolase/oxidoreductase"/>
    <property type="match status" value="1"/>
</dbReference>
<dbReference type="AlphaFoldDB" id="A0A1I6X6Y7"/>
<dbReference type="RefSeq" id="WP_092972830.1">
    <property type="nucleotide sequence ID" value="NZ_FPAT01000001.1"/>
</dbReference>
<dbReference type="InterPro" id="IPR036866">
    <property type="entry name" value="RibonucZ/Hydroxyglut_hydro"/>
</dbReference>
<dbReference type="STRING" id="995060.SAMN04487904_101227"/>
<evidence type="ECO:0000313" key="2">
    <source>
        <dbReference type="EMBL" id="SFT33671.1"/>
    </source>
</evidence>
<dbReference type="PANTHER" id="PTHR43223">
    <property type="entry name" value="ALKYL/ARYL-SULFATASE"/>
    <property type="match status" value="1"/>
</dbReference>
<dbReference type="InterPro" id="IPR052195">
    <property type="entry name" value="Bact_Alkyl/Aryl-Sulfatase"/>
</dbReference>
<dbReference type="InterPro" id="IPR001279">
    <property type="entry name" value="Metallo-B-lactamas"/>
</dbReference>
<dbReference type="Pfam" id="PF14863">
    <property type="entry name" value="Alkyl_sulf_dimr"/>
    <property type="match status" value="1"/>
</dbReference>
<gene>
    <name evidence="2" type="ORF">SAMN04487904_101227</name>
</gene>
<dbReference type="Gene3D" id="3.60.15.30">
    <property type="entry name" value="Metallo-beta-lactamase domain"/>
    <property type="match status" value="1"/>
</dbReference>